<keyword evidence="1" id="KW-1133">Transmembrane helix</keyword>
<sequence length="433" mass="43631">MATKLGAETQSRCRGLIASGLRRRGSRRFLPALERGLKSKVRPSVTARGVAPGIAEVSGIQLHAVLLGCSLAGETLEERTPLGRALSGPVTTMLLGAVLVNLAATIGIGFDLAELRSTQSLLVGVATPLLLYGANIRALVSGAKRLLPGFALASVGTLLGAVLGALVLGGTMKETMGSLSGSSDIAGMIAALAAKNVGGGFNFVAVVESASVSSALVALALAADNVAALIYFPLNSFLAGPPVAKKKDEVSDASVMPKTSFGAGEITLCLFVSLVILAVASALAGGGGNTIAISSALAVSLATLMPRTFEALKSPGYSLAQVFLGLFFASAGLVGGKVVEMENLGAFLPICLLLAIIYACHLAFVFLAALLFKMRKLDCGIVSNAAIGGPATAAALAKSKGVDPTSAVLVGNLGNALATFLALALVPLLHEIL</sequence>
<keyword evidence="1" id="KW-0812">Transmembrane</keyword>
<dbReference type="OrthoDB" id="45797at2759"/>
<evidence type="ECO:0000313" key="4">
    <source>
        <dbReference type="Proteomes" id="UP000316726"/>
    </source>
</evidence>
<evidence type="ECO:0000256" key="1">
    <source>
        <dbReference type="SAM" id="Phobius"/>
    </source>
</evidence>
<feature type="transmembrane region" description="Helical" evidence="1">
    <location>
        <begin position="346"/>
        <end position="372"/>
    </location>
</feature>
<reference evidence="2" key="2">
    <citation type="submission" date="2021-01" db="EMBL/GenBank/DDBJ databases">
        <authorList>
            <person name="Corre E."/>
            <person name="Pelletier E."/>
            <person name="Niang G."/>
            <person name="Scheremetjew M."/>
            <person name="Finn R."/>
            <person name="Kale V."/>
            <person name="Holt S."/>
            <person name="Cochrane G."/>
            <person name="Meng A."/>
            <person name="Brown T."/>
            <person name="Cohen L."/>
        </authorList>
    </citation>
    <scope>NUCLEOTIDE SEQUENCE</scope>
    <source>
        <strain evidence="2">CCMP1205</strain>
    </source>
</reference>
<name>A0A5B8MMA7_9CHLO</name>
<feature type="transmembrane region" description="Helical" evidence="1">
    <location>
        <begin position="146"/>
        <end position="168"/>
    </location>
</feature>
<feature type="transmembrane region" description="Helical" evidence="1">
    <location>
        <begin position="379"/>
        <end position="397"/>
    </location>
</feature>
<feature type="transmembrane region" description="Helical" evidence="1">
    <location>
        <begin position="120"/>
        <end position="140"/>
    </location>
</feature>
<organism evidence="3 4">
    <name type="scientific">Chloropicon primus</name>
    <dbReference type="NCBI Taxonomy" id="1764295"/>
    <lineage>
        <taxon>Eukaryota</taxon>
        <taxon>Viridiplantae</taxon>
        <taxon>Chlorophyta</taxon>
        <taxon>Chloropicophyceae</taxon>
        <taxon>Chloropicales</taxon>
        <taxon>Chloropicaceae</taxon>
        <taxon>Chloropicon</taxon>
    </lineage>
</organism>
<dbReference type="AlphaFoldDB" id="A0A5B8MMA7"/>
<gene>
    <name evidence="3" type="ORF">A3770_05p36820</name>
    <name evidence="2" type="ORF">CPRI1469_LOCUS380</name>
</gene>
<feature type="transmembrane region" description="Helical" evidence="1">
    <location>
        <begin position="93"/>
        <end position="113"/>
    </location>
</feature>
<reference evidence="3 4" key="1">
    <citation type="submission" date="2018-07" db="EMBL/GenBank/DDBJ databases">
        <title>The complete nuclear genome of the prasinophyte Chloropicon primus (CCMP1205).</title>
        <authorList>
            <person name="Pombert J.-F."/>
            <person name="Otis C."/>
            <person name="Turmel M."/>
            <person name="Lemieux C."/>
        </authorList>
    </citation>
    <scope>NUCLEOTIDE SEQUENCE [LARGE SCALE GENOMIC DNA]</scope>
    <source>
        <strain evidence="3 4">CCMP1205</strain>
    </source>
</reference>
<dbReference type="PANTHER" id="PTHR34289">
    <property type="entry name" value="PROTEIN, PUTATIVE (DUF819)-RELATED"/>
    <property type="match status" value="1"/>
</dbReference>
<dbReference type="Proteomes" id="UP000316726">
    <property type="component" value="Chromosome 5"/>
</dbReference>
<accession>A0A5B8MMA7</accession>
<dbReference type="Pfam" id="PF05684">
    <property type="entry name" value="DUF819"/>
    <property type="match status" value="1"/>
</dbReference>
<proteinExistence type="predicted"/>
<dbReference type="PANTHER" id="PTHR34289:SF8">
    <property type="entry name" value="DUF819 DOMAIN-CONTAINING PROTEIN"/>
    <property type="match status" value="1"/>
</dbReference>
<keyword evidence="1" id="KW-0472">Membrane</keyword>
<keyword evidence="4" id="KW-1185">Reference proteome</keyword>
<protein>
    <submittedName>
        <fullName evidence="3">DUF819 domain-containing protein</fullName>
    </submittedName>
</protein>
<evidence type="ECO:0000313" key="2">
    <source>
        <dbReference type="EMBL" id="CAD9711541.1"/>
    </source>
</evidence>
<feature type="transmembrane region" description="Helical" evidence="1">
    <location>
        <begin position="316"/>
        <end position="334"/>
    </location>
</feature>
<evidence type="ECO:0000313" key="3">
    <source>
        <dbReference type="EMBL" id="QDZ21164.1"/>
    </source>
</evidence>
<feature type="transmembrane region" description="Helical" evidence="1">
    <location>
        <begin position="266"/>
        <end position="285"/>
    </location>
</feature>
<dbReference type="EMBL" id="HBHL01000587">
    <property type="protein sequence ID" value="CAD9711541.1"/>
    <property type="molecule type" value="Transcribed_RNA"/>
</dbReference>
<dbReference type="InterPro" id="IPR008537">
    <property type="entry name" value="DUF819"/>
</dbReference>
<dbReference type="EMBL" id="CP031038">
    <property type="protein sequence ID" value="QDZ21164.1"/>
    <property type="molecule type" value="Genomic_DNA"/>
</dbReference>
<feature type="transmembrane region" description="Helical" evidence="1">
    <location>
        <begin position="409"/>
        <end position="429"/>
    </location>
</feature>